<evidence type="ECO:0000313" key="1">
    <source>
        <dbReference type="EMBL" id="MDR9894046.1"/>
    </source>
</evidence>
<organism evidence="1 2">
    <name type="scientific">Aetokthonos hydrillicola Thurmond2011</name>
    <dbReference type="NCBI Taxonomy" id="2712845"/>
    <lineage>
        <taxon>Bacteria</taxon>
        <taxon>Bacillati</taxon>
        <taxon>Cyanobacteriota</taxon>
        <taxon>Cyanophyceae</taxon>
        <taxon>Nostocales</taxon>
        <taxon>Hapalosiphonaceae</taxon>
        <taxon>Aetokthonos</taxon>
    </lineage>
</organism>
<dbReference type="Proteomes" id="UP000667802">
    <property type="component" value="Unassembled WGS sequence"/>
</dbReference>
<reference evidence="2" key="1">
    <citation type="journal article" date="2021" name="Science">
        <title>Hunting the eagle killer: A cyanobacterial neurotoxin causes vacuolar myelinopathy.</title>
        <authorList>
            <person name="Breinlinger S."/>
            <person name="Phillips T.J."/>
            <person name="Haram B.N."/>
            <person name="Mares J."/>
            <person name="Martinez Yerena J.A."/>
            <person name="Hrouzek P."/>
            <person name="Sobotka R."/>
            <person name="Henderson W.M."/>
            <person name="Schmieder P."/>
            <person name="Williams S.M."/>
            <person name="Lauderdale J.D."/>
            <person name="Wilde H.D."/>
            <person name="Gerrin W."/>
            <person name="Kust A."/>
            <person name="Washington J.W."/>
            <person name="Wagner C."/>
            <person name="Geier B."/>
            <person name="Liebeke M."/>
            <person name="Enke H."/>
            <person name="Niedermeyer T.H.J."/>
            <person name="Wilde S.B."/>
        </authorList>
    </citation>
    <scope>NUCLEOTIDE SEQUENCE [LARGE SCALE GENOMIC DNA]</scope>
    <source>
        <strain evidence="2">Thurmond2011</strain>
    </source>
</reference>
<name>A0AAP5I3I3_9CYAN</name>
<dbReference type="AlphaFoldDB" id="A0AAP5I3I3"/>
<keyword evidence="2" id="KW-1185">Reference proteome</keyword>
<accession>A0AAP5I3I3</accession>
<dbReference type="RefSeq" id="WP_208348019.1">
    <property type="nucleotide sequence ID" value="NZ_JAALHA020000001.1"/>
</dbReference>
<protein>
    <submittedName>
        <fullName evidence="1">Uncharacterized protein</fullName>
    </submittedName>
</protein>
<dbReference type="EMBL" id="JAALHA020000001">
    <property type="protein sequence ID" value="MDR9894046.1"/>
    <property type="molecule type" value="Genomic_DNA"/>
</dbReference>
<sequence>MSIWLFIALVAYLLGAIVQWFQLRRKFKELDEYINFPIIYVLKLVKISGCLIEALTWPCSLIMDNELVHEKSVEP</sequence>
<proteinExistence type="predicted"/>
<comment type="caution">
    <text evidence="1">The sequence shown here is derived from an EMBL/GenBank/DDBJ whole genome shotgun (WGS) entry which is preliminary data.</text>
</comment>
<evidence type="ECO:0000313" key="2">
    <source>
        <dbReference type="Proteomes" id="UP000667802"/>
    </source>
</evidence>
<gene>
    <name evidence="1" type="ORF">G7B40_005600</name>
</gene>